<evidence type="ECO:0008006" key="5">
    <source>
        <dbReference type="Google" id="ProtNLM"/>
    </source>
</evidence>
<feature type="region of interest" description="Disordered" evidence="1">
    <location>
        <begin position="17"/>
        <end position="76"/>
    </location>
</feature>
<reference evidence="3" key="1">
    <citation type="submission" date="2023-10" db="EMBL/GenBank/DDBJ databases">
        <title>Genome assemblies of two species of porcelain crab, Petrolisthes cinctipes and Petrolisthes manimaculis (Anomura: Porcellanidae).</title>
        <authorList>
            <person name="Angst P."/>
        </authorList>
    </citation>
    <scope>NUCLEOTIDE SEQUENCE</scope>
    <source>
        <strain evidence="3">PB745_01</strain>
        <tissue evidence="3">Gill</tissue>
    </source>
</reference>
<keyword evidence="2" id="KW-0732">Signal</keyword>
<sequence>MLVLVVVAVCLALPAHKKHRVHKKHHHLGKRSAEPNPSGGHGKSGATATVSGGLDFSGKSGGHKRSSSGKASGTATVTGGLIFPKLKSGH</sequence>
<evidence type="ECO:0000256" key="1">
    <source>
        <dbReference type="SAM" id="MobiDB-lite"/>
    </source>
</evidence>
<feature type="signal peptide" evidence="2">
    <location>
        <begin position="1"/>
        <end position="17"/>
    </location>
</feature>
<dbReference type="AlphaFoldDB" id="A0AAE1ESA4"/>
<dbReference type="Proteomes" id="UP001286313">
    <property type="component" value="Unassembled WGS sequence"/>
</dbReference>
<evidence type="ECO:0000313" key="4">
    <source>
        <dbReference type="Proteomes" id="UP001286313"/>
    </source>
</evidence>
<protein>
    <recommendedName>
        <fullName evidence="5">Secreted protein</fullName>
    </recommendedName>
</protein>
<dbReference type="EMBL" id="JAWQEG010004684">
    <property type="protein sequence ID" value="KAK3860595.1"/>
    <property type="molecule type" value="Genomic_DNA"/>
</dbReference>
<organism evidence="3 4">
    <name type="scientific">Petrolisthes cinctipes</name>
    <name type="common">Flat porcelain crab</name>
    <dbReference type="NCBI Taxonomy" id="88211"/>
    <lineage>
        <taxon>Eukaryota</taxon>
        <taxon>Metazoa</taxon>
        <taxon>Ecdysozoa</taxon>
        <taxon>Arthropoda</taxon>
        <taxon>Crustacea</taxon>
        <taxon>Multicrustacea</taxon>
        <taxon>Malacostraca</taxon>
        <taxon>Eumalacostraca</taxon>
        <taxon>Eucarida</taxon>
        <taxon>Decapoda</taxon>
        <taxon>Pleocyemata</taxon>
        <taxon>Anomura</taxon>
        <taxon>Galatheoidea</taxon>
        <taxon>Porcellanidae</taxon>
        <taxon>Petrolisthes</taxon>
    </lineage>
</organism>
<feature type="compositionally biased region" description="Basic residues" evidence="1">
    <location>
        <begin position="17"/>
        <end position="30"/>
    </location>
</feature>
<comment type="caution">
    <text evidence="3">The sequence shown here is derived from an EMBL/GenBank/DDBJ whole genome shotgun (WGS) entry which is preliminary data.</text>
</comment>
<keyword evidence="4" id="KW-1185">Reference proteome</keyword>
<proteinExistence type="predicted"/>
<accession>A0AAE1ESA4</accession>
<name>A0AAE1ESA4_PETCI</name>
<evidence type="ECO:0000256" key="2">
    <source>
        <dbReference type="SAM" id="SignalP"/>
    </source>
</evidence>
<feature type="chain" id="PRO_5041915113" description="Secreted protein" evidence="2">
    <location>
        <begin position="18"/>
        <end position="90"/>
    </location>
</feature>
<gene>
    <name evidence="3" type="ORF">Pcinc_033357</name>
</gene>
<evidence type="ECO:0000313" key="3">
    <source>
        <dbReference type="EMBL" id="KAK3860595.1"/>
    </source>
</evidence>